<accession>A0AAU8J890</accession>
<dbReference type="AlphaFoldDB" id="A0AAU8J890"/>
<gene>
    <name evidence="1" type="ORF">ABWT76_004017</name>
</gene>
<sequence>MNDLIVHTINIAHYRLIELTKLADQAKPFYDWVEKQAKRITGSHRSLNEILLTCSKMEIAKIIKACYENVNDEKPLLFDGIGRVYPHGKACFYFFAWMIRDAPQQRLSPLISRMQKADNVTKIMAETDALVELIFEYRTLVKSFDWSAVREVVIDRLEGSRRSISGHRIEANVRTSLITAIQYYYSIYGNYGKFKKIDIADKQIKLGKHTIDISVELTPKIGSGKVGLLIPVKTRETEGGGHSHLFTRDIITAISDIKKEINNYHIVAIIVAENWSASEIATLDNQIDLIFHFNMNPNKFIGFDEASQVKFNKYIEKILGGA</sequence>
<reference evidence="1" key="1">
    <citation type="submission" date="2024-07" db="EMBL/GenBank/DDBJ databases">
        <authorList>
            <person name="Kim Y.J."/>
            <person name="Jeong J.Y."/>
        </authorList>
    </citation>
    <scope>NUCLEOTIDE SEQUENCE</scope>
    <source>
        <strain evidence="1">GIHE-MW2</strain>
    </source>
</reference>
<evidence type="ECO:0000313" key="1">
    <source>
        <dbReference type="EMBL" id="XCM35344.1"/>
    </source>
</evidence>
<name>A0AAU8J890_9CYAN</name>
<dbReference type="RefSeq" id="WP_354634865.1">
    <property type="nucleotide sequence ID" value="NZ_CP159837.1"/>
</dbReference>
<organism evidence="1">
    <name type="scientific">Planktothricoides raciborskii GIHE-MW2</name>
    <dbReference type="NCBI Taxonomy" id="2792601"/>
    <lineage>
        <taxon>Bacteria</taxon>
        <taxon>Bacillati</taxon>
        <taxon>Cyanobacteriota</taxon>
        <taxon>Cyanophyceae</taxon>
        <taxon>Oscillatoriophycideae</taxon>
        <taxon>Oscillatoriales</taxon>
        <taxon>Oscillatoriaceae</taxon>
        <taxon>Planktothricoides</taxon>
    </lineage>
</organism>
<protein>
    <submittedName>
        <fullName evidence="1">Uncharacterized protein</fullName>
    </submittedName>
</protein>
<dbReference type="REBASE" id="844939">
    <property type="entry name" value="Pra2ORF4018P"/>
</dbReference>
<proteinExistence type="predicted"/>
<dbReference type="EMBL" id="CP159837">
    <property type="protein sequence ID" value="XCM35344.1"/>
    <property type="molecule type" value="Genomic_DNA"/>
</dbReference>